<dbReference type="Gene3D" id="3.40.50.360">
    <property type="match status" value="1"/>
</dbReference>
<sequence length="224" mass="23530">MRTLTVITAGLSTPSSTRQVADEISAAVNAAVTARGEALEVTTIELRELVNDLAQVFTTGMSTPRLDEVKTLVSSSDGLVAVTPVFKASYSGLFKMFFDALDADALNGMPTIIAATAGTPRHSLVTEFALRPLMTYMRAVVVPTSFFAATDDFGGEEGQSLERRIARAAGELANLMVASNDSVGGLGGVTAEGQGMTRRRKTGVDPEENLVPFSELLAGHDGNS</sequence>
<evidence type="ECO:0000256" key="4">
    <source>
        <dbReference type="SAM" id="MobiDB-lite"/>
    </source>
</evidence>
<organism evidence="6 7">
    <name type="scientific">Corynebacterium breve</name>
    <dbReference type="NCBI Taxonomy" id="3049799"/>
    <lineage>
        <taxon>Bacteria</taxon>
        <taxon>Bacillati</taxon>
        <taxon>Actinomycetota</taxon>
        <taxon>Actinomycetes</taxon>
        <taxon>Mycobacteriales</taxon>
        <taxon>Corynebacteriaceae</taxon>
        <taxon>Corynebacterium</taxon>
    </lineage>
</organism>
<dbReference type="RefSeq" id="WP_284826817.1">
    <property type="nucleotide sequence ID" value="NZ_CP126969.1"/>
</dbReference>
<dbReference type="PANTHER" id="PTHR43408:SF2">
    <property type="entry name" value="FMN REDUCTASE (NADPH)"/>
    <property type="match status" value="1"/>
</dbReference>
<keyword evidence="1" id="KW-0285">Flavoprotein</keyword>
<keyword evidence="3 6" id="KW-0560">Oxidoreductase</keyword>
<dbReference type="NCBIfam" id="TIGR04037">
    <property type="entry name" value="LLM_duo_CE1759"/>
    <property type="match status" value="1"/>
</dbReference>
<evidence type="ECO:0000256" key="2">
    <source>
        <dbReference type="ARBA" id="ARBA00022643"/>
    </source>
</evidence>
<accession>A0ABY8VHG0</accession>
<evidence type="ECO:0000256" key="1">
    <source>
        <dbReference type="ARBA" id="ARBA00022630"/>
    </source>
</evidence>
<keyword evidence="7" id="KW-1185">Reference proteome</keyword>
<dbReference type="PANTHER" id="PTHR43408">
    <property type="entry name" value="FMN REDUCTASE (NADPH)"/>
    <property type="match status" value="1"/>
</dbReference>
<dbReference type="InterPro" id="IPR051814">
    <property type="entry name" value="NAD(P)H-dep_FMN_reductase"/>
</dbReference>
<keyword evidence="2" id="KW-0288">FMN</keyword>
<dbReference type="EMBL" id="CP126969">
    <property type="protein sequence ID" value="WIM68938.1"/>
    <property type="molecule type" value="Genomic_DNA"/>
</dbReference>
<evidence type="ECO:0000259" key="5">
    <source>
        <dbReference type="Pfam" id="PF03358"/>
    </source>
</evidence>
<dbReference type="GO" id="GO:0016491">
    <property type="term" value="F:oxidoreductase activity"/>
    <property type="evidence" value="ECO:0007669"/>
    <property type="project" value="UniProtKB-KW"/>
</dbReference>
<feature type="domain" description="NADPH-dependent FMN reductase-like" evidence="5">
    <location>
        <begin position="4"/>
        <end position="150"/>
    </location>
</feature>
<protein>
    <submittedName>
        <fullName evidence="6">FMN reductase</fullName>
        <ecNumber evidence="6">1.5.1.-</ecNumber>
    </submittedName>
</protein>
<dbReference type="InterPro" id="IPR029039">
    <property type="entry name" value="Flavoprotein-like_sf"/>
</dbReference>
<name>A0ABY8VHG0_9CORY</name>
<feature type="region of interest" description="Disordered" evidence="4">
    <location>
        <begin position="188"/>
        <end position="208"/>
    </location>
</feature>
<proteinExistence type="predicted"/>
<dbReference type="EC" id="1.5.1.-" evidence="6"/>
<dbReference type="Proteomes" id="UP001225598">
    <property type="component" value="Chromosome"/>
</dbReference>
<evidence type="ECO:0000313" key="6">
    <source>
        <dbReference type="EMBL" id="WIM68938.1"/>
    </source>
</evidence>
<dbReference type="InterPro" id="IPR005025">
    <property type="entry name" value="FMN_Rdtase-like_dom"/>
</dbReference>
<dbReference type="SUPFAM" id="SSF52218">
    <property type="entry name" value="Flavoproteins"/>
    <property type="match status" value="1"/>
</dbReference>
<dbReference type="Pfam" id="PF03358">
    <property type="entry name" value="FMN_red"/>
    <property type="match status" value="1"/>
</dbReference>
<gene>
    <name evidence="6" type="ORF">QP027_06060</name>
</gene>
<reference evidence="6 7" key="1">
    <citation type="submission" date="2023-05" db="EMBL/GenBank/DDBJ databases">
        <title>Corynebacterium suedekumii sp. nov. and Corynebacterium breve sp. nov. isolated from raw cow's milk.</title>
        <authorList>
            <person name="Baer M.K."/>
            <person name="Mehl L."/>
            <person name="Hellmuth R."/>
            <person name="Marke G."/>
            <person name="Lipski A."/>
        </authorList>
    </citation>
    <scope>NUCLEOTIDE SEQUENCE [LARGE SCALE GENOMIC DNA]</scope>
    <source>
        <strain evidence="6 7">R4</strain>
    </source>
</reference>
<evidence type="ECO:0000313" key="7">
    <source>
        <dbReference type="Proteomes" id="UP001225598"/>
    </source>
</evidence>
<dbReference type="InterPro" id="IPR023932">
    <property type="entry name" value="CE1759_FMN_reduct"/>
</dbReference>
<evidence type="ECO:0000256" key="3">
    <source>
        <dbReference type="ARBA" id="ARBA00023002"/>
    </source>
</evidence>